<evidence type="ECO:0000256" key="1">
    <source>
        <dbReference type="ARBA" id="ARBA00004651"/>
    </source>
</evidence>
<dbReference type="Pfam" id="PF00528">
    <property type="entry name" value="BPD_transp_1"/>
    <property type="match status" value="1"/>
</dbReference>
<evidence type="ECO:0000256" key="4">
    <source>
        <dbReference type="ARBA" id="ARBA00022692"/>
    </source>
</evidence>
<dbReference type="PROSITE" id="PS50928">
    <property type="entry name" value="ABC_TM1"/>
    <property type="match status" value="1"/>
</dbReference>
<keyword evidence="6 7" id="KW-0472">Membrane</keyword>
<dbReference type="InterPro" id="IPR035906">
    <property type="entry name" value="MetI-like_sf"/>
</dbReference>
<dbReference type="PANTHER" id="PTHR30043">
    <property type="entry name" value="PHOSPHONATES TRANSPORT SYSTEM PERMEASE PROTEIN"/>
    <property type="match status" value="1"/>
</dbReference>
<comment type="caution">
    <text evidence="9">The sequence shown here is derived from an EMBL/GenBank/DDBJ whole genome shotgun (WGS) entry which is preliminary data.</text>
</comment>
<comment type="similarity">
    <text evidence="7">Belongs to the binding-protein-dependent transport system permease family.</text>
</comment>
<gene>
    <name evidence="9" type="primary">phnE</name>
    <name evidence="9" type="ORF">RKE40_17595</name>
</gene>
<keyword evidence="4 7" id="KW-0812">Transmembrane</keyword>
<comment type="subcellular location">
    <subcellularLocation>
        <location evidence="1 7">Cell membrane</location>
        <topology evidence="1 7">Multi-pass membrane protein</topology>
    </subcellularLocation>
</comment>
<proteinExistence type="inferred from homology"/>
<evidence type="ECO:0000256" key="2">
    <source>
        <dbReference type="ARBA" id="ARBA00022448"/>
    </source>
</evidence>
<keyword evidence="5 7" id="KW-1133">Transmembrane helix</keyword>
<dbReference type="Proteomes" id="UP001254257">
    <property type="component" value="Unassembled WGS sequence"/>
</dbReference>
<feature type="transmembrane region" description="Helical" evidence="7">
    <location>
        <begin position="187"/>
        <end position="208"/>
    </location>
</feature>
<feature type="transmembrane region" description="Helical" evidence="7">
    <location>
        <begin position="129"/>
        <end position="152"/>
    </location>
</feature>
<keyword evidence="10" id="KW-1185">Reference proteome</keyword>
<feature type="transmembrane region" description="Helical" evidence="7">
    <location>
        <begin position="21"/>
        <end position="39"/>
    </location>
</feature>
<dbReference type="PANTHER" id="PTHR30043:SF1">
    <property type="entry name" value="ABC TRANSPORT SYSTEM PERMEASE PROTEIN P69"/>
    <property type="match status" value="1"/>
</dbReference>
<evidence type="ECO:0000256" key="5">
    <source>
        <dbReference type="ARBA" id="ARBA00022989"/>
    </source>
</evidence>
<evidence type="ECO:0000259" key="8">
    <source>
        <dbReference type="PROSITE" id="PS50928"/>
    </source>
</evidence>
<keyword evidence="2 7" id="KW-0813">Transport</keyword>
<dbReference type="EMBL" id="JAWDID010000027">
    <property type="protein sequence ID" value="MDU0341718.1"/>
    <property type="molecule type" value="Genomic_DNA"/>
</dbReference>
<name>A0ABU3SAA8_9HYPH</name>
<evidence type="ECO:0000256" key="3">
    <source>
        <dbReference type="ARBA" id="ARBA00022475"/>
    </source>
</evidence>
<accession>A0ABU3SAA8</accession>
<protein>
    <submittedName>
        <fullName evidence="9">Phosphonate ABC transporter, permease protein PhnE</fullName>
    </submittedName>
</protein>
<sequence>MSLQSTTHGLHAGDRFARPSAAAFMGWFLALALLVWSFSGSELSAEKLVRGLPYMGNILSRMFPPDLARLDSILASLATTFQMAVSGCVLGLILSFPLAVLAAEGLSPHPIIRVLTRGLIALFRTVPDLIWALFFVIAVGLGPAAGVLALMVDTIGYAGRFFAEAMEETDKGPREALSTIGASRTGLIFSAVVPNAMPSFIATSLFCVEKATRASVVLGLVGAGGIGVELKVAFDLFDYDTALTIILAIFALVVAVEQIGGYLRRRII</sequence>
<dbReference type="CDD" id="cd06261">
    <property type="entry name" value="TM_PBP2"/>
    <property type="match status" value="1"/>
</dbReference>
<organism evidence="9 10">
    <name type="scientific">Bosea rubneri</name>
    <dbReference type="NCBI Taxonomy" id="3075434"/>
    <lineage>
        <taxon>Bacteria</taxon>
        <taxon>Pseudomonadati</taxon>
        <taxon>Pseudomonadota</taxon>
        <taxon>Alphaproteobacteria</taxon>
        <taxon>Hyphomicrobiales</taxon>
        <taxon>Boseaceae</taxon>
        <taxon>Bosea</taxon>
    </lineage>
</organism>
<dbReference type="InterPro" id="IPR005769">
    <property type="entry name" value="PhnE/PtxC"/>
</dbReference>
<evidence type="ECO:0000313" key="10">
    <source>
        <dbReference type="Proteomes" id="UP001254257"/>
    </source>
</evidence>
<reference evidence="9 10" key="1">
    <citation type="submission" date="2023-09" db="EMBL/GenBank/DDBJ databases">
        <title>Whole genome shotgun sequencing (WGS) of Bosea sp. ZW T0_25, isolated from stored onions (Allium cepa).</title>
        <authorList>
            <person name="Stoll D.A."/>
            <person name="Huch M."/>
        </authorList>
    </citation>
    <scope>NUCLEOTIDE SEQUENCE [LARGE SCALE GENOMIC DNA]</scope>
    <source>
        <strain evidence="9 10">ZW T0_25</strain>
    </source>
</reference>
<dbReference type="Gene3D" id="1.10.3720.10">
    <property type="entry name" value="MetI-like"/>
    <property type="match status" value="1"/>
</dbReference>
<feature type="transmembrane region" description="Helical" evidence="7">
    <location>
        <begin position="243"/>
        <end position="263"/>
    </location>
</feature>
<feature type="transmembrane region" description="Helical" evidence="7">
    <location>
        <begin position="215"/>
        <end position="237"/>
    </location>
</feature>
<dbReference type="NCBIfam" id="TIGR01097">
    <property type="entry name" value="PhnE"/>
    <property type="match status" value="1"/>
</dbReference>
<feature type="transmembrane region" description="Helical" evidence="7">
    <location>
        <begin position="73"/>
        <end position="103"/>
    </location>
</feature>
<evidence type="ECO:0000313" key="9">
    <source>
        <dbReference type="EMBL" id="MDU0341718.1"/>
    </source>
</evidence>
<evidence type="ECO:0000256" key="6">
    <source>
        <dbReference type="ARBA" id="ARBA00023136"/>
    </source>
</evidence>
<evidence type="ECO:0000256" key="7">
    <source>
        <dbReference type="RuleBase" id="RU363032"/>
    </source>
</evidence>
<keyword evidence="3" id="KW-1003">Cell membrane</keyword>
<dbReference type="InterPro" id="IPR000515">
    <property type="entry name" value="MetI-like"/>
</dbReference>
<dbReference type="RefSeq" id="WP_316019526.1">
    <property type="nucleotide sequence ID" value="NZ_JAWDID010000027.1"/>
</dbReference>
<feature type="domain" description="ABC transmembrane type-1" evidence="8">
    <location>
        <begin position="77"/>
        <end position="258"/>
    </location>
</feature>
<dbReference type="SUPFAM" id="SSF161098">
    <property type="entry name" value="MetI-like"/>
    <property type="match status" value="1"/>
</dbReference>